<dbReference type="EMBL" id="ML210398">
    <property type="protein sequence ID" value="TFK18467.1"/>
    <property type="molecule type" value="Genomic_DNA"/>
</dbReference>
<keyword evidence="6" id="KW-0408">Iron</keyword>
<accession>A0A5C3KF82</accession>
<feature type="domain" description="Heme haloperoxidase family profile" evidence="8">
    <location>
        <begin position="1"/>
        <end position="200"/>
    </location>
</feature>
<sequence length="274" mass="30158">MIQAAQEGFNMQNGAARLAAYSAHLMNGNLVTDLLSIGGKTRNTGPDPRGQPALIAGISQHGTFEGDASLTRGDEFFGNNHSFNQTLFDQFIDFSNRFGGGFYNISVAAELRFQRIQQSIATNPEFDLRGFRHFTAFGETAFAVNMFTDGRRTGAQAGQLDLNAAGNFFRDGRFPNGFHRANKPSAAEGVEVVIAAHFVPPGHNFGVNNYVPDDSQGGITDICAFYRFFINTTMKALYPNPTGVLRRNLNINLDFFYQTLPAQDCPQLFPYGRN</sequence>
<dbReference type="Proteomes" id="UP000307440">
    <property type="component" value="Unassembled WGS sequence"/>
</dbReference>
<organism evidence="9 10">
    <name type="scientific">Coprinopsis marcescibilis</name>
    <name type="common">Agaric fungus</name>
    <name type="synonym">Psathyrella marcescibilis</name>
    <dbReference type="NCBI Taxonomy" id="230819"/>
    <lineage>
        <taxon>Eukaryota</taxon>
        <taxon>Fungi</taxon>
        <taxon>Dikarya</taxon>
        <taxon>Basidiomycota</taxon>
        <taxon>Agaricomycotina</taxon>
        <taxon>Agaricomycetes</taxon>
        <taxon>Agaricomycetidae</taxon>
        <taxon>Agaricales</taxon>
        <taxon>Agaricineae</taxon>
        <taxon>Psathyrellaceae</taxon>
        <taxon>Coprinopsis</taxon>
    </lineage>
</organism>
<dbReference type="GO" id="GO:0004601">
    <property type="term" value="F:peroxidase activity"/>
    <property type="evidence" value="ECO:0007669"/>
    <property type="project" value="UniProtKB-KW"/>
</dbReference>
<evidence type="ECO:0000313" key="9">
    <source>
        <dbReference type="EMBL" id="TFK18467.1"/>
    </source>
</evidence>
<dbReference type="PANTHER" id="PTHR33577:SF16">
    <property type="entry name" value="HEME HALOPEROXIDASE FAMILY PROFILE DOMAIN-CONTAINING PROTEIN"/>
    <property type="match status" value="1"/>
</dbReference>
<comment type="cofactor">
    <cofactor evidence="1">
        <name>heme b</name>
        <dbReference type="ChEBI" id="CHEBI:60344"/>
    </cofactor>
</comment>
<dbReference type="Pfam" id="PF01328">
    <property type="entry name" value="Peroxidase_2"/>
    <property type="match status" value="1"/>
</dbReference>
<dbReference type="InterPro" id="IPR000028">
    <property type="entry name" value="Chloroperoxidase"/>
</dbReference>
<dbReference type="PROSITE" id="PS51405">
    <property type="entry name" value="HEME_HALOPEROXIDASE"/>
    <property type="match status" value="1"/>
</dbReference>
<reference evidence="9 10" key="1">
    <citation type="journal article" date="2019" name="Nat. Ecol. Evol.">
        <title>Megaphylogeny resolves global patterns of mushroom evolution.</title>
        <authorList>
            <person name="Varga T."/>
            <person name="Krizsan K."/>
            <person name="Foldi C."/>
            <person name="Dima B."/>
            <person name="Sanchez-Garcia M."/>
            <person name="Sanchez-Ramirez S."/>
            <person name="Szollosi G.J."/>
            <person name="Szarkandi J.G."/>
            <person name="Papp V."/>
            <person name="Albert L."/>
            <person name="Andreopoulos W."/>
            <person name="Angelini C."/>
            <person name="Antonin V."/>
            <person name="Barry K.W."/>
            <person name="Bougher N.L."/>
            <person name="Buchanan P."/>
            <person name="Buyck B."/>
            <person name="Bense V."/>
            <person name="Catcheside P."/>
            <person name="Chovatia M."/>
            <person name="Cooper J."/>
            <person name="Damon W."/>
            <person name="Desjardin D."/>
            <person name="Finy P."/>
            <person name="Geml J."/>
            <person name="Haridas S."/>
            <person name="Hughes K."/>
            <person name="Justo A."/>
            <person name="Karasinski D."/>
            <person name="Kautmanova I."/>
            <person name="Kiss B."/>
            <person name="Kocsube S."/>
            <person name="Kotiranta H."/>
            <person name="LaButti K.M."/>
            <person name="Lechner B.E."/>
            <person name="Liimatainen K."/>
            <person name="Lipzen A."/>
            <person name="Lukacs Z."/>
            <person name="Mihaltcheva S."/>
            <person name="Morgado L.N."/>
            <person name="Niskanen T."/>
            <person name="Noordeloos M.E."/>
            <person name="Ohm R.A."/>
            <person name="Ortiz-Santana B."/>
            <person name="Ovrebo C."/>
            <person name="Racz N."/>
            <person name="Riley R."/>
            <person name="Savchenko A."/>
            <person name="Shiryaev A."/>
            <person name="Soop K."/>
            <person name="Spirin V."/>
            <person name="Szebenyi C."/>
            <person name="Tomsovsky M."/>
            <person name="Tulloss R.E."/>
            <person name="Uehling J."/>
            <person name="Grigoriev I.V."/>
            <person name="Vagvolgyi C."/>
            <person name="Papp T."/>
            <person name="Martin F.M."/>
            <person name="Miettinen O."/>
            <person name="Hibbett D.S."/>
            <person name="Nagy L.G."/>
        </authorList>
    </citation>
    <scope>NUCLEOTIDE SEQUENCE [LARGE SCALE GENOMIC DNA]</scope>
    <source>
        <strain evidence="9 10">CBS 121175</strain>
    </source>
</reference>
<keyword evidence="4" id="KW-0479">Metal-binding</keyword>
<evidence type="ECO:0000256" key="5">
    <source>
        <dbReference type="ARBA" id="ARBA00023002"/>
    </source>
</evidence>
<dbReference type="AlphaFoldDB" id="A0A5C3KF82"/>
<name>A0A5C3KF82_COPMA</name>
<protein>
    <recommendedName>
        <fullName evidence="8">Heme haloperoxidase family profile domain-containing protein</fullName>
    </recommendedName>
</protein>
<dbReference type="InterPro" id="IPR036851">
    <property type="entry name" value="Chloroperoxidase-like_sf"/>
</dbReference>
<dbReference type="PANTHER" id="PTHR33577">
    <property type="entry name" value="STERIGMATOCYSTIN BIOSYNTHESIS PEROXIDASE STCC-RELATED"/>
    <property type="match status" value="1"/>
</dbReference>
<evidence type="ECO:0000256" key="1">
    <source>
        <dbReference type="ARBA" id="ARBA00001970"/>
    </source>
</evidence>
<evidence type="ECO:0000256" key="2">
    <source>
        <dbReference type="ARBA" id="ARBA00022559"/>
    </source>
</evidence>
<dbReference type="GO" id="GO:0046872">
    <property type="term" value="F:metal ion binding"/>
    <property type="evidence" value="ECO:0007669"/>
    <property type="project" value="UniProtKB-KW"/>
</dbReference>
<comment type="similarity">
    <text evidence="7">Belongs to the chloroperoxidase family.</text>
</comment>
<dbReference type="Gene3D" id="1.10.489.10">
    <property type="entry name" value="Chloroperoxidase-like"/>
    <property type="match status" value="1"/>
</dbReference>
<keyword evidence="3" id="KW-0349">Heme</keyword>
<dbReference type="SUPFAM" id="SSF47571">
    <property type="entry name" value="Cloroperoxidase"/>
    <property type="match status" value="1"/>
</dbReference>
<keyword evidence="2" id="KW-0575">Peroxidase</keyword>
<keyword evidence="10" id="KW-1185">Reference proteome</keyword>
<keyword evidence="5" id="KW-0560">Oxidoreductase</keyword>
<evidence type="ECO:0000259" key="8">
    <source>
        <dbReference type="PROSITE" id="PS51405"/>
    </source>
</evidence>
<evidence type="ECO:0000256" key="7">
    <source>
        <dbReference type="ARBA" id="ARBA00025795"/>
    </source>
</evidence>
<evidence type="ECO:0000313" key="10">
    <source>
        <dbReference type="Proteomes" id="UP000307440"/>
    </source>
</evidence>
<evidence type="ECO:0000256" key="6">
    <source>
        <dbReference type="ARBA" id="ARBA00023004"/>
    </source>
</evidence>
<dbReference type="OrthoDB" id="2542103at2759"/>
<evidence type="ECO:0000256" key="4">
    <source>
        <dbReference type="ARBA" id="ARBA00022723"/>
    </source>
</evidence>
<evidence type="ECO:0000256" key="3">
    <source>
        <dbReference type="ARBA" id="ARBA00022617"/>
    </source>
</evidence>
<proteinExistence type="inferred from homology"/>
<gene>
    <name evidence="9" type="ORF">FA15DRAFT_709827</name>
</gene>